<name>A0A0K8MET1_9PROT</name>
<evidence type="ECO:0000313" key="1">
    <source>
        <dbReference type="EMBL" id="GAO98957.1"/>
    </source>
</evidence>
<protein>
    <submittedName>
        <fullName evidence="1">Uncharacterized protein</fullName>
    </submittedName>
</protein>
<dbReference type="EMBL" id="BBVC01000107">
    <property type="protein sequence ID" value="GAO98957.1"/>
    <property type="molecule type" value="Genomic_DNA"/>
</dbReference>
<keyword evidence="2" id="KW-1185">Reference proteome</keyword>
<reference evidence="1 2" key="1">
    <citation type="submission" date="2015-03" db="EMBL/GenBank/DDBJ databases">
        <title>Caedibacter varicaedens, whole genome shotgun sequence.</title>
        <authorList>
            <person name="Suzuki H."/>
            <person name="Dapper A.L."/>
            <person name="Gibson A.K."/>
            <person name="Jackson C."/>
            <person name="Lee H."/>
            <person name="Pejaver V.R."/>
            <person name="Doak T."/>
            <person name="Lynch M."/>
        </authorList>
    </citation>
    <scope>NUCLEOTIDE SEQUENCE [LARGE SCALE GENOMIC DNA]</scope>
</reference>
<dbReference type="AlphaFoldDB" id="A0A0K8MET1"/>
<comment type="caution">
    <text evidence="1">The sequence shown here is derived from an EMBL/GenBank/DDBJ whole genome shotgun (WGS) entry which is preliminary data.</text>
</comment>
<organism evidence="1 2">
    <name type="scientific">Caedimonas varicaedens</name>
    <dbReference type="NCBI Taxonomy" id="1629334"/>
    <lineage>
        <taxon>Bacteria</taxon>
        <taxon>Pseudomonadati</taxon>
        <taxon>Pseudomonadota</taxon>
        <taxon>Alphaproteobacteria</taxon>
        <taxon>Holosporales</taxon>
        <taxon>Caedimonadaceae</taxon>
        <taxon>Caedimonas</taxon>
    </lineage>
</organism>
<evidence type="ECO:0000313" key="2">
    <source>
        <dbReference type="Proteomes" id="UP000036771"/>
    </source>
</evidence>
<accession>A0A0K8MET1</accession>
<gene>
    <name evidence="1" type="ORF">Cva_01627</name>
</gene>
<dbReference type="Proteomes" id="UP000036771">
    <property type="component" value="Unassembled WGS sequence"/>
</dbReference>
<proteinExistence type="predicted"/>
<sequence length="119" mass="13526">MTTVKIIDCANMDVWSQPNDQGLSGVQSFMGIKCLTDDEKTLVLKFPHALICDYFDNDCRQPSQLQAFFEQQPALLQSLCQKALDDEDVQAQLENNENSIFTVNADHVDRKDYRPLKVA</sequence>